<evidence type="ECO:0000313" key="3">
    <source>
        <dbReference type="Proteomes" id="UP000320231"/>
    </source>
</evidence>
<dbReference type="Pfam" id="PF19305">
    <property type="entry name" value="MmgE_PrpD_C"/>
    <property type="match status" value="1"/>
</dbReference>
<evidence type="ECO:0000259" key="1">
    <source>
        <dbReference type="Pfam" id="PF19305"/>
    </source>
</evidence>
<dbReference type="SUPFAM" id="SSF103378">
    <property type="entry name" value="2-methylcitrate dehydratase PrpD"/>
    <property type="match status" value="1"/>
</dbReference>
<dbReference type="Proteomes" id="UP000320231">
    <property type="component" value="Chromosome"/>
</dbReference>
<protein>
    <recommendedName>
        <fullName evidence="1">MmgE/PrpD C-terminal domain-containing protein</fullName>
    </recommendedName>
</protein>
<evidence type="ECO:0000313" key="2">
    <source>
        <dbReference type="EMBL" id="BBI62873.1"/>
    </source>
</evidence>
<dbReference type="GO" id="GO:0016829">
    <property type="term" value="F:lyase activity"/>
    <property type="evidence" value="ECO:0007669"/>
    <property type="project" value="InterPro"/>
</dbReference>
<dbReference type="InterPro" id="IPR036148">
    <property type="entry name" value="MmgE/PrpD_sf"/>
</dbReference>
<dbReference type="EMBL" id="AP019514">
    <property type="protein sequence ID" value="BBI62873.1"/>
    <property type="molecule type" value="Genomic_DNA"/>
</dbReference>
<dbReference type="InterPro" id="IPR042188">
    <property type="entry name" value="MmgE/PrpD_sf_2"/>
</dbReference>
<dbReference type="Gene3D" id="3.30.1330.120">
    <property type="entry name" value="2-methylcitrate dehydratase PrpD"/>
    <property type="match status" value="1"/>
</dbReference>
<feature type="domain" description="MmgE/PrpD C-terminal" evidence="1">
    <location>
        <begin position="12"/>
        <end position="64"/>
    </location>
</feature>
<dbReference type="InterPro" id="IPR045337">
    <property type="entry name" value="MmgE_PrpD_C"/>
</dbReference>
<organism evidence="2 3">
    <name type="scientific">Vreelandella sulfidaeris</name>
    <dbReference type="NCBI Taxonomy" id="115553"/>
    <lineage>
        <taxon>Bacteria</taxon>
        <taxon>Pseudomonadati</taxon>
        <taxon>Pseudomonadota</taxon>
        <taxon>Gammaproteobacteria</taxon>
        <taxon>Oceanospirillales</taxon>
        <taxon>Halomonadaceae</taxon>
        <taxon>Vreelandella</taxon>
    </lineage>
</organism>
<reference evidence="2 3" key="1">
    <citation type="journal article" date="2019" name="Microbiol. Resour. Announc.">
        <title>Complete Genome Sequence of Halomonas sulfidaeris Strain Esulfide1 Isolated from a Metal Sulfide Rock at a Depth of 2,200 Meters, Obtained Using Nanopore Sequencing.</title>
        <authorList>
            <person name="Saito M."/>
            <person name="Nishigata A."/>
            <person name="Galipon J."/>
            <person name="Arakawa K."/>
        </authorList>
    </citation>
    <scope>NUCLEOTIDE SEQUENCE [LARGE SCALE GENOMIC DNA]</scope>
    <source>
        <strain evidence="2 3">ATCC BAA-803</strain>
    </source>
</reference>
<name>A0A455UC57_9GAMM</name>
<dbReference type="AlphaFoldDB" id="A0A455UC57"/>
<dbReference type="KEGG" id="hsr:HSBAA_41790"/>
<sequence>MFAIYDRGPPYFGTLTADHYEDSFHAAHPMIDVLRNKMVVEEDAQYSAAYHDPGMRSIANAVQVFSMMAAQLIKSS</sequence>
<accession>A0A455UC57</accession>
<gene>
    <name evidence="2" type="ORF">HSBAA_41790</name>
</gene>
<proteinExistence type="predicted"/>